<proteinExistence type="inferred from homology"/>
<feature type="compositionally biased region" description="Low complexity" evidence="7">
    <location>
        <begin position="182"/>
        <end position="193"/>
    </location>
</feature>
<dbReference type="Gene3D" id="2.40.150.20">
    <property type="entry name" value="Ribosomal protein L14"/>
    <property type="match status" value="1"/>
</dbReference>
<dbReference type="PANTHER" id="PTHR11761:SF3">
    <property type="entry name" value="LARGE RIBOSOMAL SUBUNIT PROTEIN UL14M"/>
    <property type="match status" value="1"/>
</dbReference>
<keyword evidence="9" id="KW-1185">Reference proteome</keyword>
<dbReference type="FunFam" id="2.40.150.20:FF:000005">
    <property type="entry name" value="50S ribosomal protein L14"/>
    <property type="match status" value="1"/>
</dbReference>
<dbReference type="GO" id="GO:0005762">
    <property type="term" value="C:mitochondrial large ribosomal subunit"/>
    <property type="evidence" value="ECO:0007669"/>
    <property type="project" value="TreeGrafter"/>
</dbReference>
<organism evidence="8 9">
    <name type="scientific">Rhodotorula diobovata</name>
    <dbReference type="NCBI Taxonomy" id="5288"/>
    <lineage>
        <taxon>Eukaryota</taxon>
        <taxon>Fungi</taxon>
        <taxon>Dikarya</taxon>
        <taxon>Basidiomycota</taxon>
        <taxon>Pucciniomycotina</taxon>
        <taxon>Microbotryomycetes</taxon>
        <taxon>Sporidiobolales</taxon>
        <taxon>Sporidiobolaceae</taxon>
        <taxon>Rhodotorula</taxon>
    </lineage>
</organism>
<evidence type="ECO:0000256" key="7">
    <source>
        <dbReference type="SAM" id="MobiDB-lite"/>
    </source>
</evidence>
<sequence length="357" mass="38267">MVVPRVVPFLTCPLVSIPLFCAHLPLPLQRALPFTLRRAALAKPVRDARKRLGREAAGPPRETRLRPVLPARPPCSASKLRWCAPSLCAPRRHSSSPLPSPVLSPAPHQNPASPSSLARVAASPRRSGLDGTRTIKQSIIDNSGALVAECVNVLKTKTGHGMARIGDEIVVVVKRARPNPLSGPGASSSSSAPKVRRGDVRRAVVVRTKYPTRRPDGRYVRFDDNAAVLVNNKKEMIGNRIGGVVAAELRSRGWGKIVSLGESALRWSDGGGQLAGKAGRRRRSPPGTSGTQLTRFAASSCSTQGRLEKACARSEAEMRRRSGSALSVPPTARLSRLFPRPERGTPRAQAACGSRNH</sequence>
<dbReference type="AlphaFoldDB" id="A0A5C5FYT1"/>
<keyword evidence="2 6" id="KW-0689">Ribosomal protein</keyword>
<dbReference type="InterPro" id="IPR005745">
    <property type="entry name" value="Ribosomal_uL14_bac-type"/>
</dbReference>
<dbReference type="Proteomes" id="UP000311382">
    <property type="component" value="Unassembled WGS sequence"/>
</dbReference>
<dbReference type="SMART" id="SM01374">
    <property type="entry name" value="Ribosomal_L14"/>
    <property type="match status" value="1"/>
</dbReference>
<evidence type="ECO:0000256" key="1">
    <source>
        <dbReference type="ARBA" id="ARBA00010745"/>
    </source>
</evidence>
<dbReference type="SUPFAM" id="SSF50193">
    <property type="entry name" value="Ribosomal protein L14"/>
    <property type="match status" value="1"/>
</dbReference>
<dbReference type="HAMAP" id="MF_01367">
    <property type="entry name" value="Ribosomal_uL14"/>
    <property type="match status" value="1"/>
</dbReference>
<evidence type="ECO:0000313" key="9">
    <source>
        <dbReference type="Proteomes" id="UP000311382"/>
    </source>
</evidence>
<evidence type="ECO:0000256" key="4">
    <source>
        <dbReference type="ARBA" id="ARBA00037226"/>
    </source>
</evidence>
<gene>
    <name evidence="8" type="ORF">DMC30DRAFT_350627</name>
</gene>
<evidence type="ECO:0000256" key="5">
    <source>
        <dbReference type="ARBA" id="ARBA00040118"/>
    </source>
</evidence>
<comment type="caution">
    <text evidence="8">The sequence shown here is derived from an EMBL/GenBank/DDBJ whole genome shotgun (WGS) entry which is preliminary data.</text>
</comment>
<feature type="region of interest" description="Disordered" evidence="7">
    <location>
        <begin position="177"/>
        <end position="199"/>
    </location>
</feature>
<evidence type="ECO:0000256" key="2">
    <source>
        <dbReference type="ARBA" id="ARBA00022980"/>
    </source>
</evidence>
<dbReference type="EMBL" id="SOZI01000043">
    <property type="protein sequence ID" value="TNY21446.1"/>
    <property type="molecule type" value="Genomic_DNA"/>
</dbReference>
<dbReference type="GO" id="GO:0006412">
    <property type="term" value="P:translation"/>
    <property type="evidence" value="ECO:0007669"/>
    <property type="project" value="InterPro"/>
</dbReference>
<reference evidence="8 9" key="1">
    <citation type="submission" date="2019-03" db="EMBL/GenBank/DDBJ databases">
        <title>Rhodosporidium diobovatum UCD-FST 08-225 genome sequencing, assembly, and annotation.</title>
        <authorList>
            <person name="Fakankun I.U."/>
            <person name="Fristensky B."/>
            <person name="Levin D.B."/>
        </authorList>
    </citation>
    <scope>NUCLEOTIDE SEQUENCE [LARGE SCALE GENOMIC DNA]</scope>
    <source>
        <strain evidence="8 9">UCD-FST 08-225</strain>
    </source>
</reference>
<comment type="function">
    <text evidence="4">Component of the mitochondrial ribosome (mitoribosome), a dedicated translation machinery responsible for the synthesis of mitochondrial genome-encoded proteins, including at least some of the essential transmembrane subunits of the mitochondrial respiratory chain. The mitoribosomes are attached to the mitochondrial inner membrane and translation products are cotranslationally integrated into the membrane.</text>
</comment>
<feature type="region of interest" description="Disordered" evidence="7">
    <location>
        <begin position="94"/>
        <end position="130"/>
    </location>
</feature>
<dbReference type="GO" id="GO:0070180">
    <property type="term" value="F:large ribosomal subunit rRNA binding"/>
    <property type="evidence" value="ECO:0007669"/>
    <property type="project" value="TreeGrafter"/>
</dbReference>
<dbReference type="Pfam" id="PF00238">
    <property type="entry name" value="Ribosomal_L14"/>
    <property type="match status" value="1"/>
</dbReference>
<protein>
    <recommendedName>
        <fullName evidence="5">Large ribosomal subunit protein uL14m</fullName>
    </recommendedName>
</protein>
<dbReference type="NCBIfam" id="TIGR01067">
    <property type="entry name" value="rplN_bact"/>
    <property type="match status" value="1"/>
</dbReference>
<dbReference type="InterPro" id="IPR036853">
    <property type="entry name" value="Ribosomal_uL14_sf"/>
</dbReference>
<comment type="similarity">
    <text evidence="1 6">Belongs to the universal ribosomal protein uL14 family.</text>
</comment>
<dbReference type="InterPro" id="IPR000218">
    <property type="entry name" value="Ribosomal_uL14"/>
</dbReference>
<evidence type="ECO:0000256" key="3">
    <source>
        <dbReference type="ARBA" id="ARBA00023274"/>
    </source>
</evidence>
<dbReference type="OrthoDB" id="274765at2759"/>
<name>A0A5C5FYT1_9BASI</name>
<dbReference type="STRING" id="5288.A0A5C5FYT1"/>
<accession>A0A5C5FYT1</accession>
<evidence type="ECO:0000313" key="8">
    <source>
        <dbReference type="EMBL" id="TNY21446.1"/>
    </source>
</evidence>
<keyword evidence="3 6" id="KW-0687">Ribonucleoprotein</keyword>
<dbReference type="InterPro" id="IPR019972">
    <property type="entry name" value="Ribosomal_uL14_CS"/>
</dbReference>
<feature type="region of interest" description="Disordered" evidence="7">
    <location>
        <begin position="50"/>
        <end position="70"/>
    </location>
</feature>
<dbReference type="CDD" id="cd00337">
    <property type="entry name" value="Ribosomal_uL14"/>
    <property type="match status" value="1"/>
</dbReference>
<feature type="region of interest" description="Disordered" evidence="7">
    <location>
        <begin position="316"/>
        <end position="357"/>
    </location>
</feature>
<feature type="region of interest" description="Disordered" evidence="7">
    <location>
        <begin position="270"/>
        <end position="299"/>
    </location>
</feature>
<evidence type="ECO:0000256" key="6">
    <source>
        <dbReference type="RuleBase" id="RU003949"/>
    </source>
</evidence>
<dbReference type="PANTHER" id="PTHR11761">
    <property type="entry name" value="50S/60S RIBOSOMAL PROTEIN L14/L23"/>
    <property type="match status" value="1"/>
</dbReference>
<dbReference type="PROSITE" id="PS00049">
    <property type="entry name" value="RIBOSOMAL_L14"/>
    <property type="match status" value="1"/>
</dbReference>
<dbReference type="GO" id="GO:0003735">
    <property type="term" value="F:structural constituent of ribosome"/>
    <property type="evidence" value="ECO:0007669"/>
    <property type="project" value="InterPro"/>
</dbReference>